<proteinExistence type="inferred from homology"/>
<dbReference type="EC" id="3.6.1.-" evidence="5"/>
<evidence type="ECO:0000313" key="5">
    <source>
        <dbReference type="EMBL" id="TGK11423.1"/>
    </source>
</evidence>
<dbReference type="RefSeq" id="WP_135766828.1">
    <property type="nucleotide sequence ID" value="NZ_RQET01000004.1"/>
</dbReference>
<dbReference type="InterPro" id="IPR000086">
    <property type="entry name" value="NUDIX_hydrolase_dom"/>
</dbReference>
<dbReference type="InterPro" id="IPR020084">
    <property type="entry name" value="NUDIX_hydrolase_CS"/>
</dbReference>
<dbReference type="PROSITE" id="PS51462">
    <property type="entry name" value="NUDIX"/>
    <property type="match status" value="1"/>
</dbReference>
<dbReference type="GO" id="GO:0034432">
    <property type="term" value="F:bis(5'-adenosyl)-pentaphosphatase activity"/>
    <property type="evidence" value="ECO:0007669"/>
    <property type="project" value="TreeGrafter"/>
</dbReference>
<dbReference type="PRINTS" id="PR00502">
    <property type="entry name" value="NUDIXFAMILY"/>
</dbReference>
<dbReference type="PANTHER" id="PTHR11839">
    <property type="entry name" value="UDP/ADP-SUGAR PYROPHOSPHATASE"/>
    <property type="match status" value="1"/>
</dbReference>
<comment type="cofactor">
    <cofactor evidence="1">
        <name>Mn(2+)</name>
        <dbReference type="ChEBI" id="CHEBI:29035"/>
    </cofactor>
</comment>
<dbReference type="GO" id="GO:0008893">
    <property type="term" value="F:guanosine-3',5'-bis(diphosphate) 3'-diphosphatase activity"/>
    <property type="evidence" value="ECO:0007669"/>
    <property type="project" value="TreeGrafter"/>
</dbReference>
<dbReference type="Gene3D" id="3.90.79.10">
    <property type="entry name" value="Nucleoside Triphosphate Pyrophosphohydrolase"/>
    <property type="match status" value="1"/>
</dbReference>
<dbReference type="NCBIfam" id="NF001938">
    <property type="entry name" value="PRK00714.1-5"/>
    <property type="match status" value="1"/>
</dbReference>
<reference evidence="5" key="1">
    <citation type="journal article" date="2019" name="PLoS Negl. Trop. Dis.">
        <title>Revisiting the worldwide diversity of Leptospira species in the environment.</title>
        <authorList>
            <person name="Vincent A.T."/>
            <person name="Schiettekatte O."/>
            <person name="Bourhy P."/>
            <person name="Veyrier F.J."/>
            <person name="Picardeau M."/>
        </authorList>
    </citation>
    <scope>NUCLEOTIDE SEQUENCE [LARGE SCALE GENOMIC DNA]</scope>
    <source>
        <strain evidence="5">SSW15</strain>
    </source>
</reference>
<dbReference type="EMBL" id="RQET01000004">
    <property type="protein sequence ID" value="TGK11423.1"/>
    <property type="molecule type" value="Genomic_DNA"/>
</dbReference>
<evidence type="ECO:0000256" key="1">
    <source>
        <dbReference type="ARBA" id="ARBA00001936"/>
    </source>
</evidence>
<gene>
    <name evidence="5" type="ORF">EHO60_03665</name>
</gene>
<dbReference type="SUPFAM" id="SSF55811">
    <property type="entry name" value="Nudix"/>
    <property type="match status" value="1"/>
</dbReference>
<feature type="domain" description="Nudix hydrolase" evidence="4">
    <location>
        <begin position="4"/>
        <end position="145"/>
    </location>
</feature>
<dbReference type="Proteomes" id="UP000298458">
    <property type="component" value="Unassembled WGS sequence"/>
</dbReference>
<dbReference type="OrthoDB" id="9787476at2"/>
<comment type="similarity">
    <text evidence="3">Belongs to the Nudix hydrolase family.</text>
</comment>
<dbReference type="Pfam" id="PF00293">
    <property type="entry name" value="NUDIX"/>
    <property type="match status" value="1"/>
</dbReference>
<keyword evidence="2 3" id="KW-0378">Hydrolase</keyword>
<dbReference type="PANTHER" id="PTHR11839:SF22">
    <property type="entry name" value="NUDIX HYDROLASE 26, CHLOROPLASTIC"/>
    <property type="match status" value="1"/>
</dbReference>
<dbReference type="CDD" id="cd03671">
    <property type="entry name" value="NUDIX_Ap4A_hydrolase_plant_like"/>
    <property type="match status" value="1"/>
</dbReference>
<keyword evidence="6" id="KW-1185">Reference proteome</keyword>
<name>A0A4R9GHF5_9LEPT</name>
<evidence type="ECO:0000313" key="6">
    <source>
        <dbReference type="Proteomes" id="UP000298458"/>
    </source>
</evidence>
<organism evidence="5 6">
    <name type="scientific">Leptospira fletcheri</name>
    <dbReference type="NCBI Taxonomy" id="2484981"/>
    <lineage>
        <taxon>Bacteria</taxon>
        <taxon>Pseudomonadati</taxon>
        <taxon>Spirochaetota</taxon>
        <taxon>Spirochaetia</taxon>
        <taxon>Leptospirales</taxon>
        <taxon>Leptospiraceae</taxon>
        <taxon>Leptospira</taxon>
    </lineage>
</organism>
<dbReference type="NCBIfam" id="NF001936">
    <property type="entry name" value="PRK00714.1-3"/>
    <property type="match status" value="1"/>
</dbReference>
<protein>
    <submittedName>
        <fullName evidence="5">RNA pyrophosphohydrolase</fullName>
        <ecNumber evidence="5">3.6.1.-</ecNumber>
    </submittedName>
</protein>
<dbReference type="InterPro" id="IPR020476">
    <property type="entry name" value="Nudix_hydrolase"/>
</dbReference>
<evidence type="ECO:0000256" key="2">
    <source>
        <dbReference type="ARBA" id="ARBA00022801"/>
    </source>
</evidence>
<evidence type="ECO:0000256" key="3">
    <source>
        <dbReference type="RuleBase" id="RU003476"/>
    </source>
</evidence>
<dbReference type="PROSITE" id="PS00893">
    <property type="entry name" value="NUDIX_BOX"/>
    <property type="match status" value="1"/>
</dbReference>
<dbReference type="GO" id="GO:0019693">
    <property type="term" value="P:ribose phosphate metabolic process"/>
    <property type="evidence" value="ECO:0007669"/>
    <property type="project" value="TreeGrafter"/>
</dbReference>
<accession>A0A4R9GHF5</accession>
<dbReference type="InterPro" id="IPR022927">
    <property type="entry name" value="RppH"/>
</dbReference>
<dbReference type="InterPro" id="IPR015797">
    <property type="entry name" value="NUDIX_hydrolase-like_dom_sf"/>
</dbReference>
<evidence type="ECO:0000259" key="4">
    <source>
        <dbReference type="PROSITE" id="PS51462"/>
    </source>
</evidence>
<comment type="caution">
    <text evidence="5">The sequence shown here is derived from an EMBL/GenBank/DDBJ whole genome shotgun (WGS) entry which is preliminary data.</text>
</comment>
<dbReference type="GO" id="GO:0006753">
    <property type="term" value="P:nucleoside phosphate metabolic process"/>
    <property type="evidence" value="ECO:0007669"/>
    <property type="project" value="TreeGrafter"/>
</dbReference>
<sequence>MEKPYRKNVGMVVFNARGEVLVGERTNFRGSWQFPQGGIDEGEEAESAAARELHEEVGVSNAKIVYEYPDWIQYDFPKTLPLNKHLRKFKGQSQKWFLLFWNGSAEDCKLDIHEREFEQVRFIPLRDCLSTVVSFKREVYRKLVETFEPVIRSYLDSERIS</sequence>
<dbReference type="AlphaFoldDB" id="A0A4R9GHF5"/>